<evidence type="ECO:0000313" key="5">
    <source>
        <dbReference type="EMBL" id="AWK72874.1"/>
    </source>
</evidence>
<sequence>MQLISTTTRRDAVGTDDSPPAARFVAQPRAGRDPAPQRLPNEPDADQEILVDSVRGANPFVGLTLGQVTSAGARWVGALIKRPKVVAGSVQSWAAEEARVLAGRSAVTPHPRDRRFEDRVWADSPVWKRVAQTYVLTRDAVLGSVDRLDLDEKSAERAKFALMQVIEAAAPTNNLLLNPVAQRTMIETRGQSLVAGGRHFLHDVRHNGGMPSQVDTRPFELGVNTAATPGAVVYRSPMFELIQYSPGASHVRSVPTVLIPPQINRYYFLDLAPGRSFVEYAVSQGLQIFCISWRNPTSRQRDWDLDDYAAACIEAMRIAGNITGSRSVNIAGFCAGGMTTSSVLSHLAMIEPDLVNAATLGVTLVDTDVNSTLNMFASERTVEAALRRSRHRGVLSGDSLAKMFAFVRPNDLIWNYVVSNYLLGQNPPAFDVLAWNSDATNMPAALHATFLDMWLNNALVDAGRASVLGTPIDLGKVKNDMYVVGARTDHLVPWESAFAATRHFGGAVRFVLSNSGHIQALINPPGSPKATYYANGAPAPDPEVWLQGAQRHDGSWWEDWAAWSQERSGDVTDPPKALGNHAYPPRMDAPGRYVTE</sequence>
<feature type="region of interest" description="Disordered" evidence="3">
    <location>
        <begin position="567"/>
        <end position="596"/>
    </location>
</feature>
<proteinExistence type="predicted"/>
<feature type="domain" description="Poly-beta-hydroxybutyrate polymerase N-terminal" evidence="4">
    <location>
        <begin position="112"/>
        <end position="281"/>
    </location>
</feature>
<name>A0A2S2BWD9_9NOCA</name>
<dbReference type="PANTHER" id="PTHR36837:SF5">
    <property type="entry name" value="POLY-3-HYDROXYBUTYRATE SYNTHASE"/>
    <property type="match status" value="1"/>
</dbReference>
<organism evidence="5 6">
    <name type="scientific">Rhodococcus oxybenzonivorans</name>
    <dbReference type="NCBI Taxonomy" id="1990687"/>
    <lineage>
        <taxon>Bacteria</taxon>
        <taxon>Bacillati</taxon>
        <taxon>Actinomycetota</taxon>
        <taxon>Actinomycetes</taxon>
        <taxon>Mycobacteriales</taxon>
        <taxon>Nocardiaceae</taxon>
        <taxon>Rhodococcus</taxon>
    </lineage>
</organism>
<dbReference type="SUPFAM" id="SSF53474">
    <property type="entry name" value="alpha/beta-Hydrolases"/>
    <property type="match status" value="1"/>
</dbReference>
<dbReference type="OrthoDB" id="7208816at2"/>
<keyword evidence="1" id="KW-0808">Transferase</keyword>
<evidence type="ECO:0000313" key="6">
    <source>
        <dbReference type="Proteomes" id="UP000245711"/>
    </source>
</evidence>
<dbReference type="EMBL" id="CP021354">
    <property type="protein sequence ID" value="AWK72874.1"/>
    <property type="molecule type" value="Genomic_DNA"/>
</dbReference>
<protein>
    <recommendedName>
        <fullName evidence="4">Poly-beta-hydroxybutyrate polymerase N-terminal domain-containing protein</fullName>
    </recommendedName>
</protein>
<dbReference type="Proteomes" id="UP000245711">
    <property type="component" value="Chromosome"/>
</dbReference>
<dbReference type="InterPro" id="IPR010941">
    <property type="entry name" value="PhaC_N"/>
</dbReference>
<evidence type="ECO:0000256" key="2">
    <source>
        <dbReference type="ARBA" id="ARBA00023315"/>
    </source>
</evidence>
<keyword evidence="6" id="KW-1185">Reference proteome</keyword>
<evidence type="ECO:0000256" key="1">
    <source>
        <dbReference type="ARBA" id="ARBA00022679"/>
    </source>
</evidence>
<reference evidence="5 6" key="1">
    <citation type="submission" date="2017-05" db="EMBL/GenBank/DDBJ databases">
        <title>Isolation of Rhodococcus sp. S2-17 biodegrading of BP-3.</title>
        <authorList>
            <person name="Lee Y."/>
            <person name="Kim K.H."/>
            <person name="Chun B.H."/>
            <person name="Jung H.S."/>
            <person name="Jeon C.O."/>
        </authorList>
    </citation>
    <scope>NUCLEOTIDE SEQUENCE [LARGE SCALE GENOMIC DNA]</scope>
    <source>
        <strain evidence="5 6">S2-17</strain>
    </source>
</reference>
<dbReference type="AlphaFoldDB" id="A0A2S2BWD9"/>
<accession>A0A2S2BWD9</accession>
<keyword evidence="2" id="KW-0012">Acyltransferase</keyword>
<dbReference type="PANTHER" id="PTHR36837">
    <property type="entry name" value="POLY(3-HYDROXYALKANOATE) POLYMERASE SUBUNIT PHAC"/>
    <property type="match status" value="1"/>
</dbReference>
<gene>
    <name evidence="5" type="ORF">CBI38_16260</name>
</gene>
<dbReference type="InterPro" id="IPR051321">
    <property type="entry name" value="PHA/PHB_synthase"/>
</dbReference>
<dbReference type="GO" id="GO:0016746">
    <property type="term" value="F:acyltransferase activity"/>
    <property type="evidence" value="ECO:0007669"/>
    <property type="project" value="UniProtKB-KW"/>
</dbReference>
<dbReference type="InterPro" id="IPR029058">
    <property type="entry name" value="AB_hydrolase_fold"/>
</dbReference>
<evidence type="ECO:0000256" key="3">
    <source>
        <dbReference type="SAM" id="MobiDB-lite"/>
    </source>
</evidence>
<dbReference type="Gene3D" id="3.40.50.1820">
    <property type="entry name" value="alpha/beta hydrolase"/>
    <property type="match status" value="1"/>
</dbReference>
<feature type="region of interest" description="Disordered" evidence="3">
    <location>
        <begin position="1"/>
        <end position="43"/>
    </location>
</feature>
<dbReference type="GO" id="GO:0042619">
    <property type="term" value="P:poly-hydroxybutyrate biosynthetic process"/>
    <property type="evidence" value="ECO:0007669"/>
    <property type="project" value="InterPro"/>
</dbReference>
<evidence type="ECO:0000259" key="4">
    <source>
        <dbReference type="Pfam" id="PF07167"/>
    </source>
</evidence>
<dbReference type="KEGG" id="roz:CBI38_16260"/>
<dbReference type="Pfam" id="PF07167">
    <property type="entry name" value="PhaC_N"/>
    <property type="match status" value="1"/>
</dbReference>